<dbReference type="RefSeq" id="WP_133321203.1">
    <property type="nucleotide sequence ID" value="NZ_SMTF01000003.1"/>
</dbReference>
<comment type="caution">
    <text evidence="1">The sequence shown here is derived from an EMBL/GenBank/DDBJ whole genome shotgun (WGS) entry which is preliminary data.</text>
</comment>
<keyword evidence="2" id="KW-1185">Reference proteome</keyword>
<protein>
    <submittedName>
        <fullName evidence="1">Uncharacterized protein</fullName>
    </submittedName>
</protein>
<evidence type="ECO:0000313" key="1">
    <source>
        <dbReference type="EMBL" id="TDK26171.1"/>
    </source>
</evidence>
<reference evidence="1 2" key="1">
    <citation type="submission" date="2019-03" db="EMBL/GenBank/DDBJ databases">
        <title>Luteimonas zhaokaii sp.nov., isolated from the rectal contents of Plateau pika in Yushu, Qinghai Province, China.</title>
        <authorList>
            <person name="Zhang G."/>
        </authorList>
    </citation>
    <scope>NUCLEOTIDE SEQUENCE [LARGE SCALE GENOMIC DNA]</scope>
    <source>
        <strain evidence="1 2">B9</strain>
    </source>
</reference>
<proteinExistence type="predicted"/>
<evidence type="ECO:0000313" key="2">
    <source>
        <dbReference type="Proteomes" id="UP000294796"/>
    </source>
</evidence>
<gene>
    <name evidence="1" type="ORF">E2F46_06125</name>
</gene>
<dbReference type="EMBL" id="SMTF01000003">
    <property type="protein sequence ID" value="TDK26171.1"/>
    <property type="molecule type" value="Genomic_DNA"/>
</dbReference>
<sequence length="81" mass="8684">MATPAYPTIDQINHLDDIHLLAYKARGILSTLRAAGPNLENVNDEALPAACFAAEDMLTDIMATVKKLDPSAKQTESTDGN</sequence>
<dbReference type="AlphaFoldDB" id="A0A4R5TYD9"/>
<dbReference type="Proteomes" id="UP000294796">
    <property type="component" value="Unassembled WGS sequence"/>
</dbReference>
<organism evidence="1 2">
    <name type="scientific">Luteimonas aestuarii</name>
    <dbReference type="NCBI Taxonomy" id="453837"/>
    <lineage>
        <taxon>Bacteria</taxon>
        <taxon>Pseudomonadati</taxon>
        <taxon>Pseudomonadota</taxon>
        <taxon>Gammaproteobacteria</taxon>
        <taxon>Lysobacterales</taxon>
        <taxon>Lysobacteraceae</taxon>
        <taxon>Luteimonas</taxon>
    </lineage>
</organism>
<accession>A0A4R5TYD9</accession>
<name>A0A4R5TYD9_9GAMM</name>